<comment type="catalytic activity">
    <reaction evidence="16 17">
        <text>a ubiquinone + n Na(+)(in) + NADH + H(+) = a ubiquinol + n Na(+)(out) + NAD(+)</text>
        <dbReference type="Rhea" id="RHEA:47748"/>
        <dbReference type="Rhea" id="RHEA-COMP:9565"/>
        <dbReference type="Rhea" id="RHEA-COMP:9566"/>
        <dbReference type="ChEBI" id="CHEBI:15378"/>
        <dbReference type="ChEBI" id="CHEBI:16389"/>
        <dbReference type="ChEBI" id="CHEBI:17976"/>
        <dbReference type="ChEBI" id="CHEBI:29101"/>
        <dbReference type="ChEBI" id="CHEBI:57540"/>
        <dbReference type="ChEBI" id="CHEBI:57945"/>
        <dbReference type="EC" id="7.2.1.1"/>
    </reaction>
</comment>
<comment type="caution">
    <text evidence="16">Lacks conserved residue(s) required for the propagation of feature annotation.</text>
</comment>
<dbReference type="EMBL" id="CP036276">
    <property type="protein sequence ID" value="QDU42236.1"/>
    <property type="molecule type" value="Genomic_DNA"/>
</dbReference>
<keyword evidence="5 16" id="KW-0285">Flavoprotein</keyword>
<comment type="similarity">
    <text evidence="16 17">Belongs to the NqrC family.</text>
</comment>
<evidence type="ECO:0000256" key="12">
    <source>
        <dbReference type="ARBA" id="ARBA00023065"/>
    </source>
</evidence>
<keyword evidence="3" id="KW-0997">Cell inner membrane</keyword>
<dbReference type="GO" id="GO:0006814">
    <property type="term" value="P:sodium ion transport"/>
    <property type="evidence" value="ECO:0007669"/>
    <property type="project" value="UniProtKB-UniRule"/>
</dbReference>
<keyword evidence="7 16" id="KW-0812">Transmembrane</keyword>
<evidence type="ECO:0000256" key="7">
    <source>
        <dbReference type="ARBA" id="ARBA00022692"/>
    </source>
</evidence>
<feature type="domain" description="FMN-binding" evidence="18">
    <location>
        <begin position="146"/>
        <end position="247"/>
    </location>
</feature>
<protein>
    <recommendedName>
        <fullName evidence="16 17">Na(+)-translocating NADH-quinone reductase subunit C</fullName>
        <shortName evidence="16 17">Na(+)-NQR subunit C</shortName>
        <shortName evidence="16 17">Na(+)-translocating NQR subunit C</shortName>
        <ecNumber evidence="16 17">7.2.1.1</ecNumber>
    </recommendedName>
    <alternativeName>
        <fullName evidence="16 17">NQR complex subunit C</fullName>
    </alternativeName>
    <alternativeName>
        <fullName evidence="16 17">NQR-1 subunit C</fullName>
    </alternativeName>
</protein>
<dbReference type="PANTHER" id="PTHR37838">
    <property type="entry name" value="NA(+)-TRANSLOCATING NADH-QUINONE REDUCTASE SUBUNIT C"/>
    <property type="match status" value="1"/>
</dbReference>
<dbReference type="InterPro" id="IPR007329">
    <property type="entry name" value="FMN-bd"/>
</dbReference>
<comment type="subunit">
    <text evidence="16 17">Composed of six subunits; NqrA, NqrB, NqrC, NqrD, NqrE and NqrF.</text>
</comment>
<comment type="function">
    <text evidence="16">NQR complex catalyzes the reduction of ubiquinone-1 to ubiquinol by two successive reactions, coupled with the transport of Na(+) ions from the cytoplasm to the periplasm. NqrA to NqrE are probably involved in the second step, the conversion of ubisemiquinone to ubiquinol.</text>
</comment>
<dbReference type="NCBIfam" id="TIGR01938">
    <property type="entry name" value="nqrC"/>
    <property type="match status" value="1"/>
</dbReference>
<keyword evidence="1 16" id="KW-0813">Transport</keyword>
<dbReference type="GO" id="GO:0016655">
    <property type="term" value="F:oxidoreductase activity, acting on NAD(P)H, quinone or similar compound as acceptor"/>
    <property type="evidence" value="ECO:0007669"/>
    <property type="project" value="UniProtKB-UniRule"/>
</dbReference>
<evidence type="ECO:0000313" key="20">
    <source>
        <dbReference type="Proteomes" id="UP000319383"/>
    </source>
</evidence>
<keyword evidence="9 16" id="KW-1133">Transmembrane helix</keyword>
<organism evidence="19 20">
    <name type="scientific">Symmachiella dynata</name>
    <dbReference type="NCBI Taxonomy" id="2527995"/>
    <lineage>
        <taxon>Bacteria</taxon>
        <taxon>Pseudomonadati</taxon>
        <taxon>Planctomycetota</taxon>
        <taxon>Planctomycetia</taxon>
        <taxon>Planctomycetales</taxon>
        <taxon>Planctomycetaceae</taxon>
        <taxon>Symmachiella</taxon>
    </lineage>
</organism>
<feature type="transmembrane region" description="Helical" evidence="16">
    <location>
        <begin position="6"/>
        <end position="31"/>
    </location>
</feature>
<dbReference type="KEGG" id="sdyn:Mal52_06910"/>
<dbReference type="Pfam" id="PF04205">
    <property type="entry name" value="FMN_bind"/>
    <property type="match status" value="1"/>
</dbReference>
<dbReference type="NCBIfam" id="NF003749">
    <property type="entry name" value="PRK05346.1-5"/>
    <property type="match status" value="1"/>
</dbReference>
<evidence type="ECO:0000256" key="3">
    <source>
        <dbReference type="ARBA" id="ARBA00022519"/>
    </source>
</evidence>
<dbReference type="AlphaFoldDB" id="A0A517ZID5"/>
<name>A0A517ZID5_9PLAN</name>
<dbReference type="InterPro" id="IPR010204">
    <property type="entry name" value="NqrC"/>
</dbReference>
<evidence type="ECO:0000256" key="1">
    <source>
        <dbReference type="ARBA" id="ARBA00022448"/>
    </source>
</evidence>
<evidence type="ECO:0000256" key="16">
    <source>
        <dbReference type="HAMAP-Rule" id="MF_00427"/>
    </source>
</evidence>
<evidence type="ECO:0000256" key="2">
    <source>
        <dbReference type="ARBA" id="ARBA00022475"/>
    </source>
</evidence>
<keyword evidence="15 16" id="KW-0739">Sodium transport</keyword>
<dbReference type="EC" id="7.2.1.1" evidence="16 17"/>
<keyword evidence="6 16" id="KW-0288">FMN</keyword>
<keyword evidence="19" id="KW-0560">Oxidoreductase</keyword>
<proteinExistence type="inferred from homology"/>
<evidence type="ECO:0000256" key="11">
    <source>
        <dbReference type="ARBA" id="ARBA00023053"/>
    </source>
</evidence>
<evidence type="ECO:0000256" key="15">
    <source>
        <dbReference type="ARBA" id="ARBA00023201"/>
    </source>
</evidence>
<dbReference type="PANTHER" id="PTHR37838:SF1">
    <property type="entry name" value="NA(+)-TRANSLOCATING NADH-QUINONE REDUCTASE SUBUNIT C"/>
    <property type="match status" value="1"/>
</dbReference>
<evidence type="ECO:0000256" key="17">
    <source>
        <dbReference type="PIRNR" id="PIRNR009437"/>
    </source>
</evidence>
<evidence type="ECO:0000256" key="8">
    <source>
        <dbReference type="ARBA" id="ARBA00022967"/>
    </source>
</evidence>
<keyword evidence="12 16" id="KW-0406">Ion transport</keyword>
<dbReference type="Proteomes" id="UP000319383">
    <property type="component" value="Chromosome"/>
</dbReference>
<keyword evidence="8 16" id="KW-1278">Translocase</keyword>
<dbReference type="GO" id="GO:0010181">
    <property type="term" value="F:FMN binding"/>
    <property type="evidence" value="ECO:0007669"/>
    <property type="project" value="UniProtKB-UniRule"/>
</dbReference>
<evidence type="ECO:0000256" key="4">
    <source>
        <dbReference type="ARBA" id="ARBA00022553"/>
    </source>
</evidence>
<feature type="modified residue" description="FMN phosphoryl threonine" evidence="16">
    <location>
        <position position="230"/>
    </location>
</feature>
<keyword evidence="4 16" id="KW-0597">Phosphoprotein</keyword>
<keyword evidence="11 16" id="KW-0915">Sodium</keyword>
<dbReference type="PIRSF" id="PIRSF009437">
    <property type="entry name" value="NQR-1_subunit_C"/>
    <property type="match status" value="1"/>
</dbReference>
<evidence type="ECO:0000256" key="5">
    <source>
        <dbReference type="ARBA" id="ARBA00022630"/>
    </source>
</evidence>
<keyword evidence="13 16" id="KW-0830">Ubiquinone</keyword>
<evidence type="ECO:0000313" key="19">
    <source>
        <dbReference type="EMBL" id="QDU42236.1"/>
    </source>
</evidence>
<keyword evidence="10 16" id="KW-0520">NAD</keyword>
<comment type="cofactor">
    <cofactor evidence="16 17">
        <name>FMN</name>
        <dbReference type="ChEBI" id="CHEBI:58210"/>
    </cofactor>
</comment>
<evidence type="ECO:0000256" key="6">
    <source>
        <dbReference type="ARBA" id="ARBA00022643"/>
    </source>
</evidence>
<evidence type="ECO:0000256" key="13">
    <source>
        <dbReference type="ARBA" id="ARBA00023075"/>
    </source>
</evidence>
<evidence type="ECO:0000256" key="14">
    <source>
        <dbReference type="ARBA" id="ARBA00023136"/>
    </source>
</evidence>
<reference evidence="19 20" key="1">
    <citation type="submission" date="2019-02" db="EMBL/GenBank/DDBJ databases">
        <title>Deep-cultivation of Planctomycetes and their phenomic and genomic characterization uncovers novel biology.</title>
        <authorList>
            <person name="Wiegand S."/>
            <person name="Jogler M."/>
            <person name="Boedeker C."/>
            <person name="Pinto D."/>
            <person name="Vollmers J."/>
            <person name="Rivas-Marin E."/>
            <person name="Kohn T."/>
            <person name="Peeters S.H."/>
            <person name="Heuer A."/>
            <person name="Rast P."/>
            <person name="Oberbeckmann S."/>
            <person name="Bunk B."/>
            <person name="Jeske O."/>
            <person name="Meyerdierks A."/>
            <person name="Storesund J.E."/>
            <person name="Kallscheuer N."/>
            <person name="Luecker S."/>
            <person name="Lage O.M."/>
            <person name="Pohl T."/>
            <person name="Merkel B.J."/>
            <person name="Hornburger P."/>
            <person name="Mueller R.-W."/>
            <person name="Bruemmer F."/>
            <person name="Labrenz M."/>
            <person name="Spormann A.M."/>
            <person name="Op den Camp H."/>
            <person name="Overmann J."/>
            <person name="Amann R."/>
            <person name="Jetten M.S.M."/>
            <person name="Mascher T."/>
            <person name="Medema M.H."/>
            <person name="Devos D.P."/>
            <person name="Kaster A.-K."/>
            <person name="Ovreas L."/>
            <person name="Rohde M."/>
            <person name="Galperin M.Y."/>
            <person name="Jogler C."/>
        </authorList>
    </citation>
    <scope>NUCLEOTIDE SEQUENCE [LARGE SCALE GENOMIC DNA]</scope>
    <source>
        <strain evidence="19 20">Mal52</strain>
    </source>
</reference>
<dbReference type="SMART" id="SM00900">
    <property type="entry name" value="FMN_bind"/>
    <property type="match status" value="1"/>
</dbReference>
<keyword evidence="20" id="KW-1185">Reference proteome</keyword>
<keyword evidence="2 16" id="KW-1003">Cell membrane</keyword>
<dbReference type="HAMAP" id="MF_00427">
    <property type="entry name" value="NqrC"/>
    <property type="match status" value="1"/>
</dbReference>
<evidence type="ECO:0000256" key="10">
    <source>
        <dbReference type="ARBA" id="ARBA00023027"/>
    </source>
</evidence>
<dbReference type="GO" id="GO:0005886">
    <property type="term" value="C:plasma membrane"/>
    <property type="evidence" value="ECO:0007669"/>
    <property type="project" value="UniProtKB-SubCell"/>
</dbReference>
<evidence type="ECO:0000259" key="18">
    <source>
        <dbReference type="SMART" id="SM00900"/>
    </source>
</evidence>
<gene>
    <name evidence="16 19" type="primary">nqrC</name>
    <name evidence="19" type="ORF">Mal52_06910</name>
</gene>
<sequence length="265" mass="28942" precursor="true">MQRNSFVFTFLVATVLCVVCSAIVSTAAVILQPRQERNKELDRKSNILRVAGLLGADEAGDGAKIDELFKQIETKIVNLETGEYVTDVDVDSFDQRAAADDPEQSVTIPPEEDVASLKRREKLSAVYLLNEDGKLKTLILPVYTKGLWSTMYGFLAFEGDLRTIKGLGFYQHGETPGLGGEVDNPKWKEQWEGKLAYDDDGEIALHLIKGTVDPSSPDAAYEIDGLSGATITSRGVTNLVDYWLGPDGFGPYLEKMKSGGGNDGK</sequence>
<keyword evidence="14 16" id="KW-0472">Membrane</keyword>
<dbReference type="RefSeq" id="WP_145374310.1">
    <property type="nucleotide sequence ID" value="NZ_CP036276.1"/>
</dbReference>
<evidence type="ECO:0000256" key="9">
    <source>
        <dbReference type="ARBA" id="ARBA00022989"/>
    </source>
</evidence>
<accession>A0A517ZID5</accession>
<comment type="subcellular location">
    <subcellularLocation>
        <location evidence="16">Cell membrane</location>
        <topology evidence="16">Single-pass membrane protein</topology>
    </subcellularLocation>
</comment>